<gene>
    <name evidence="3" type="ORF">HLH35_09740</name>
</gene>
<organism evidence="3 4">
    <name type="scientific">Gluconacetobacter asukensis</name>
    <dbReference type="NCBI Taxonomy" id="1017181"/>
    <lineage>
        <taxon>Bacteria</taxon>
        <taxon>Pseudomonadati</taxon>
        <taxon>Pseudomonadota</taxon>
        <taxon>Alphaproteobacteria</taxon>
        <taxon>Acetobacterales</taxon>
        <taxon>Acetobacteraceae</taxon>
        <taxon>Gluconacetobacter</taxon>
    </lineage>
</organism>
<reference evidence="3 4" key="1">
    <citation type="submission" date="2020-04" db="EMBL/GenBank/DDBJ databases">
        <title>Description of novel Gluconacetobacter.</title>
        <authorList>
            <person name="Sombolestani A."/>
        </authorList>
    </citation>
    <scope>NUCLEOTIDE SEQUENCE [LARGE SCALE GENOMIC DNA]</scope>
    <source>
        <strain evidence="3 4">LMG 27724</strain>
    </source>
</reference>
<comment type="caution">
    <text evidence="3">The sequence shown here is derived from an EMBL/GenBank/DDBJ whole genome shotgun (WGS) entry which is preliminary data.</text>
</comment>
<dbReference type="InterPro" id="IPR036188">
    <property type="entry name" value="FAD/NAD-bd_sf"/>
</dbReference>
<dbReference type="RefSeq" id="WP_182978952.1">
    <property type="nucleotide sequence ID" value="NZ_BAABGB010000058.1"/>
</dbReference>
<dbReference type="SUPFAM" id="SSF51905">
    <property type="entry name" value="FAD/NAD(P)-binding domain"/>
    <property type="match status" value="1"/>
</dbReference>
<evidence type="ECO:0000259" key="2">
    <source>
        <dbReference type="Pfam" id="PF01266"/>
    </source>
</evidence>
<evidence type="ECO:0000313" key="3">
    <source>
        <dbReference type="EMBL" id="MBB2172392.1"/>
    </source>
</evidence>
<evidence type="ECO:0000313" key="4">
    <source>
        <dbReference type="Proteomes" id="UP000577891"/>
    </source>
</evidence>
<name>A0A7W4NZY4_9PROT</name>
<proteinExistence type="predicted"/>
<dbReference type="GO" id="GO:0005737">
    <property type="term" value="C:cytoplasm"/>
    <property type="evidence" value="ECO:0007669"/>
    <property type="project" value="TreeGrafter"/>
</dbReference>
<dbReference type="GO" id="GO:0016491">
    <property type="term" value="F:oxidoreductase activity"/>
    <property type="evidence" value="ECO:0007669"/>
    <property type="project" value="UniProtKB-KW"/>
</dbReference>
<dbReference type="PANTHER" id="PTHR13847">
    <property type="entry name" value="SARCOSINE DEHYDROGENASE-RELATED"/>
    <property type="match status" value="1"/>
</dbReference>
<keyword evidence="4" id="KW-1185">Reference proteome</keyword>
<protein>
    <submittedName>
        <fullName evidence="3">FAD-binding oxidoreductase</fullName>
    </submittedName>
</protein>
<accession>A0A7W4NZY4</accession>
<dbReference type="Gene3D" id="3.30.9.10">
    <property type="entry name" value="D-Amino Acid Oxidase, subunit A, domain 2"/>
    <property type="match status" value="1"/>
</dbReference>
<feature type="domain" description="FAD dependent oxidoreductase" evidence="2">
    <location>
        <begin position="11"/>
        <end position="399"/>
    </location>
</feature>
<keyword evidence="1" id="KW-0560">Oxidoreductase</keyword>
<sequence length="429" mass="46423">MVHGQAKGRSAIVLGAGMVGTATAWHLRQRGFDVVLVDRRVPGNETSFGNAGLIQREAVMPYAFPMDAGRLARIAFGMGNDTAWRARDLPTLAPMLARYFWNSLPGRYDPICMAYERMVRHCLAEHQAMAAQANATGMMRAGGWKQIFQSQATMKTALHHAKEVAERFGVPHTVLDGATLAREEPTLQRQLAGAIHWTSPFAVSDPGGLVKAYARGFEAAGGTLATGDAQTLRPHGAGWRVTGEDGDLDAETAVICLGPWSDMVLRPLGYRFPLFVKRGYHMHVALDGALATPMLLTEQGVAMIPTPSGLRIATGAEFARREAPAATRQITRSIAIARTLLPIGKPLDAAPWRGARPCLPDMLPALGPCARHPGLWLNFGHAHQGFTLGPVTGRLCAERIAGEAPFIDPMPYDPGRFDRQRLSVLNFAT</sequence>
<evidence type="ECO:0000256" key="1">
    <source>
        <dbReference type="ARBA" id="ARBA00023002"/>
    </source>
</evidence>
<dbReference type="Pfam" id="PF01266">
    <property type="entry name" value="DAO"/>
    <property type="match status" value="1"/>
</dbReference>
<dbReference type="Gene3D" id="3.50.50.60">
    <property type="entry name" value="FAD/NAD(P)-binding domain"/>
    <property type="match status" value="2"/>
</dbReference>
<dbReference type="Proteomes" id="UP000577891">
    <property type="component" value="Unassembled WGS sequence"/>
</dbReference>
<dbReference type="InterPro" id="IPR006076">
    <property type="entry name" value="FAD-dep_OxRdtase"/>
</dbReference>
<dbReference type="AlphaFoldDB" id="A0A7W4NZY4"/>
<dbReference type="PANTHER" id="PTHR13847:SF289">
    <property type="entry name" value="GLYCINE OXIDASE"/>
    <property type="match status" value="1"/>
</dbReference>
<dbReference type="SUPFAM" id="SSF54373">
    <property type="entry name" value="FAD-linked reductases, C-terminal domain"/>
    <property type="match status" value="1"/>
</dbReference>
<dbReference type="EMBL" id="JABEQE010000007">
    <property type="protein sequence ID" value="MBB2172392.1"/>
    <property type="molecule type" value="Genomic_DNA"/>
</dbReference>